<reference evidence="9" key="1">
    <citation type="submission" date="2016-10" db="EMBL/GenBank/DDBJ databases">
        <authorList>
            <person name="Varghese N."/>
            <person name="Submissions S."/>
        </authorList>
    </citation>
    <scope>NUCLEOTIDE SEQUENCE [LARGE SCALE GENOMIC DNA]</scope>
    <source>
        <strain evidence="9">DSM 26542</strain>
    </source>
</reference>
<dbReference type="PANTHER" id="PTHR30469:SF15">
    <property type="entry name" value="HLYD FAMILY OF SECRETION PROTEINS"/>
    <property type="match status" value="1"/>
</dbReference>
<keyword evidence="3" id="KW-0813">Transport</keyword>
<protein>
    <submittedName>
        <fullName evidence="8">RND family efflux transporter, MFP subunit</fullName>
    </submittedName>
</protein>
<feature type="domain" description="CusB-like beta-barrel" evidence="6">
    <location>
        <begin position="204"/>
        <end position="275"/>
    </location>
</feature>
<dbReference type="InterPro" id="IPR058627">
    <property type="entry name" value="MdtA-like_C"/>
</dbReference>
<dbReference type="NCBIfam" id="TIGR01730">
    <property type="entry name" value="RND_mfp"/>
    <property type="match status" value="1"/>
</dbReference>
<feature type="domain" description="Multidrug resistance protein MdtA-like barrel-sandwich hybrid" evidence="5">
    <location>
        <begin position="70"/>
        <end position="193"/>
    </location>
</feature>
<dbReference type="Pfam" id="PF25967">
    <property type="entry name" value="RND-MFP_C"/>
    <property type="match status" value="1"/>
</dbReference>
<evidence type="ECO:0000259" key="7">
    <source>
        <dbReference type="Pfam" id="PF25967"/>
    </source>
</evidence>
<evidence type="ECO:0000313" key="9">
    <source>
        <dbReference type="Proteomes" id="UP000243887"/>
    </source>
</evidence>
<evidence type="ECO:0000313" key="8">
    <source>
        <dbReference type="EMBL" id="SFJ29497.1"/>
    </source>
</evidence>
<dbReference type="RefSeq" id="WP_090678566.1">
    <property type="nucleotide sequence ID" value="NZ_FORU01000005.1"/>
</dbReference>
<dbReference type="GO" id="GO:1990281">
    <property type="term" value="C:efflux pump complex"/>
    <property type="evidence" value="ECO:0007669"/>
    <property type="project" value="TreeGrafter"/>
</dbReference>
<evidence type="ECO:0000256" key="4">
    <source>
        <dbReference type="SAM" id="Coils"/>
    </source>
</evidence>
<dbReference type="EMBL" id="FORU01000005">
    <property type="protein sequence ID" value="SFJ29497.1"/>
    <property type="molecule type" value="Genomic_DNA"/>
</dbReference>
<organism evidence="8 9">
    <name type="scientific">Myroides guanonis</name>
    <dbReference type="NCBI Taxonomy" id="1150112"/>
    <lineage>
        <taxon>Bacteria</taxon>
        <taxon>Pseudomonadati</taxon>
        <taxon>Bacteroidota</taxon>
        <taxon>Flavobacteriia</taxon>
        <taxon>Flavobacteriales</taxon>
        <taxon>Flavobacteriaceae</taxon>
        <taxon>Myroides</taxon>
    </lineage>
</organism>
<dbReference type="InterPro" id="IPR058792">
    <property type="entry name" value="Beta-barrel_RND_2"/>
</dbReference>
<proteinExistence type="inferred from homology"/>
<sequence length="354" mass="37689">MKNKIITGIVLVAVLAGIVFVLNKNKAQNEADTQIAAQTNPSIAVRIAPVKKGSINATYTANGNFIPEQEVKIAAETSGRVIKLLVDEGSVVKAGQTLALVNGDQIGVQLQNAQTAYATAQANAARFESAYKTGGVTQQQLDQVRLSLENAKAQLRSAQITANDANVKAPISGIINKKLVESGSFVSPGTVLFELVNVSQLKLRINVDESQVASLKLGDKIKVKASVYPNRDFEGKISFIAPKADASLNFPIEMIIENQTDAPLRAGMYGTAYFQAFAGENTETLTVPREAFVGSVSSNQVFVASNDKATLKTISTGRNFGNEVEVISGLKEGENVIISGQINLIDQAPINIIK</sequence>
<evidence type="ECO:0000259" key="5">
    <source>
        <dbReference type="Pfam" id="PF25917"/>
    </source>
</evidence>
<evidence type="ECO:0000256" key="3">
    <source>
        <dbReference type="ARBA" id="ARBA00022448"/>
    </source>
</evidence>
<evidence type="ECO:0000259" key="6">
    <source>
        <dbReference type="Pfam" id="PF25954"/>
    </source>
</evidence>
<dbReference type="InterPro" id="IPR006143">
    <property type="entry name" value="RND_pump_MFP"/>
</dbReference>
<dbReference type="Proteomes" id="UP000243887">
    <property type="component" value="Unassembled WGS sequence"/>
</dbReference>
<evidence type="ECO:0000256" key="2">
    <source>
        <dbReference type="ARBA" id="ARBA00009477"/>
    </source>
</evidence>
<dbReference type="Pfam" id="PF25917">
    <property type="entry name" value="BSH_RND"/>
    <property type="match status" value="1"/>
</dbReference>
<dbReference type="STRING" id="1150112.SAMN04487893_10582"/>
<keyword evidence="9" id="KW-1185">Reference proteome</keyword>
<dbReference type="Gene3D" id="2.40.30.170">
    <property type="match status" value="1"/>
</dbReference>
<feature type="domain" description="Multidrug resistance protein MdtA-like C-terminal permuted SH3" evidence="7">
    <location>
        <begin position="285"/>
        <end position="340"/>
    </location>
</feature>
<dbReference type="Gene3D" id="2.40.420.20">
    <property type="match status" value="1"/>
</dbReference>
<accession>A0A1I3Q7W0</accession>
<gene>
    <name evidence="8" type="ORF">SAMN04487893_10582</name>
</gene>
<dbReference type="AlphaFoldDB" id="A0A1I3Q7W0"/>
<dbReference type="Gene3D" id="2.40.50.100">
    <property type="match status" value="2"/>
</dbReference>
<comment type="subcellular location">
    <subcellularLocation>
        <location evidence="1">Cell envelope</location>
    </subcellularLocation>
</comment>
<dbReference type="SUPFAM" id="SSF111369">
    <property type="entry name" value="HlyD-like secretion proteins"/>
    <property type="match status" value="1"/>
</dbReference>
<dbReference type="OrthoDB" id="9784685at2"/>
<feature type="coiled-coil region" evidence="4">
    <location>
        <begin position="110"/>
        <end position="168"/>
    </location>
</feature>
<comment type="similarity">
    <text evidence="2">Belongs to the membrane fusion protein (MFP) (TC 8.A.1) family.</text>
</comment>
<evidence type="ECO:0000256" key="1">
    <source>
        <dbReference type="ARBA" id="ARBA00004196"/>
    </source>
</evidence>
<dbReference type="InterPro" id="IPR058625">
    <property type="entry name" value="MdtA-like_BSH"/>
</dbReference>
<dbReference type="GO" id="GO:0015562">
    <property type="term" value="F:efflux transmembrane transporter activity"/>
    <property type="evidence" value="ECO:0007669"/>
    <property type="project" value="TreeGrafter"/>
</dbReference>
<name>A0A1I3Q7W0_9FLAO</name>
<keyword evidence="4" id="KW-0175">Coiled coil</keyword>
<dbReference type="Pfam" id="PF25954">
    <property type="entry name" value="Beta-barrel_RND_2"/>
    <property type="match status" value="1"/>
</dbReference>
<dbReference type="PANTHER" id="PTHR30469">
    <property type="entry name" value="MULTIDRUG RESISTANCE PROTEIN MDTA"/>
    <property type="match status" value="1"/>
</dbReference>